<dbReference type="EMBL" id="FQYQ01000013">
    <property type="protein sequence ID" value="SHJ23070.1"/>
    <property type="molecule type" value="Genomic_DNA"/>
</dbReference>
<protein>
    <recommendedName>
        <fullName evidence="3">PLD-like domain-containing protein</fullName>
    </recommendedName>
</protein>
<accession>A0A1M6HLP2</accession>
<dbReference type="InterPro" id="IPR059166">
    <property type="entry name" value="PLD-like_cat"/>
</dbReference>
<dbReference type="CDD" id="cd09176">
    <property type="entry name" value="PLDc_unchar6"/>
    <property type="match status" value="1"/>
</dbReference>
<dbReference type="RefSeq" id="WP_072917330.1">
    <property type="nucleotide sequence ID" value="NZ_FQYQ01000013.1"/>
</dbReference>
<gene>
    <name evidence="1" type="ORF">SAMN02745725_02054</name>
</gene>
<evidence type="ECO:0000313" key="1">
    <source>
        <dbReference type="EMBL" id="SHJ23070.1"/>
    </source>
</evidence>
<organism evidence="1 2">
    <name type="scientific">Pseudobutyrivibrio xylanivorans DSM 14809</name>
    <dbReference type="NCBI Taxonomy" id="1123012"/>
    <lineage>
        <taxon>Bacteria</taxon>
        <taxon>Bacillati</taxon>
        <taxon>Bacillota</taxon>
        <taxon>Clostridia</taxon>
        <taxon>Lachnospirales</taxon>
        <taxon>Lachnospiraceae</taxon>
        <taxon>Pseudobutyrivibrio</taxon>
    </lineage>
</organism>
<dbReference type="AlphaFoldDB" id="A0A1M6HLP2"/>
<name>A0A1M6HLP2_PSEXY</name>
<evidence type="ECO:0008006" key="3">
    <source>
        <dbReference type="Google" id="ProtNLM"/>
    </source>
</evidence>
<reference evidence="1 2" key="1">
    <citation type="submission" date="2016-11" db="EMBL/GenBank/DDBJ databases">
        <authorList>
            <person name="Jaros S."/>
            <person name="Januszkiewicz K."/>
            <person name="Wedrychowicz H."/>
        </authorList>
    </citation>
    <scope>NUCLEOTIDE SEQUENCE [LARGE SCALE GENOMIC DNA]</scope>
    <source>
        <strain evidence="1 2">DSM 14809</strain>
    </source>
</reference>
<dbReference type="Gene3D" id="3.30.870.10">
    <property type="entry name" value="Endonuclease Chain A"/>
    <property type="match status" value="1"/>
</dbReference>
<evidence type="ECO:0000313" key="2">
    <source>
        <dbReference type="Proteomes" id="UP000184185"/>
    </source>
</evidence>
<proteinExistence type="predicted"/>
<dbReference type="OrthoDB" id="369674at2"/>
<keyword evidence="2" id="KW-1185">Reference proteome</keyword>
<dbReference type="Proteomes" id="UP000184185">
    <property type="component" value="Unassembled WGS sequence"/>
</dbReference>
<sequence>MFKPTSARDRINYGEVLMPPVGYKLEHAIGTTYSLDLETLTAVAIALGLIEDTDSELISNPISMLSALQKISDRIIVFCEAGQIKLPSKPNALCLTLEKMVVPVSVPYDKKIKRFPAFHPKTWLLEYSNEEGKKKYRFVVMSRNMTFDHSWDVACALDGDTSSLGEVSAEPIVEFLKFLKKQLNKDLVNFTRQNSDIAYMIKTISHVNFQVEDGFSECVIMPLGIGSGSYDMAANWLFTENFHELVVMSPFLTGSVIAGFNNPGKTLTGTTRTLITRRSELPKIADGKASNFDVYVMKDDIIDGESSISDGEEQFEQESGKQDIHAKIYVRRKYNTTDLYLGSMNASYAAINSNVEMMLRLRTKNSLLNGEKFLDDIMGDDREGKKNPFELVSLDDIDEIDETSVQDSVEQLIKKICRIKMSARVEANSGKFDVRVSAEINCKMDGVVIRPLRSNKESELLPDMEFNSLEMLQLSEFYVVSATIDDCTLDRVIMIPTSGIPEGRDAEIIKNVIKTKNQFIEYVAFILGDDYVQSFLENKKSSGEFGEWEQNSAMPAVYEKMLKTSVSDPERLGEIQYITKAIEEEEIIPPEFREMYEVFCNTLGIKQV</sequence>